<dbReference type="AlphaFoldDB" id="A0AAW1VMD0"/>
<evidence type="ECO:0000256" key="1">
    <source>
        <dbReference type="SAM" id="MobiDB-lite"/>
    </source>
</evidence>
<reference evidence="2 3" key="1">
    <citation type="journal article" date="2023" name="G3 (Bethesda)">
        <title>A chromosome-length genome assembly and annotation of blackberry (Rubus argutus, cv. 'Hillquist').</title>
        <authorList>
            <person name="Bruna T."/>
            <person name="Aryal R."/>
            <person name="Dudchenko O."/>
            <person name="Sargent D.J."/>
            <person name="Mead D."/>
            <person name="Buti M."/>
            <person name="Cavallini A."/>
            <person name="Hytonen T."/>
            <person name="Andres J."/>
            <person name="Pham M."/>
            <person name="Weisz D."/>
            <person name="Mascagni F."/>
            <person name="Usai G."/>
            <person name="Natali L."/>
            <person name="Bassil N."/>
            <person name="Fernandez G.E."/>
            <person name="Lomsadze A."/>
            <person name="Armour M."/>
            <person name="Olukolu B."/>
            <person name="Poorten T."/>
            <person name="Britton C."/>
            <person name="Davik J."/>
            <person name="Ashrafi H."/>
            <person name="Aiden E.L."/>
            <person name="Borodovsky M."/>
            <person name="Worthington M."/>
        </authorList>
    </citation>
    <scope>NUCLEOTIDE SEQUENCE [LARGE SCALE GENOMIC DNA]</scope>
    <source>
        <strain evidence="2">PI 553951</strain>
    </source>
</reference>
<proteinExistence type="predicted"/>
<evidence type="ECO:0000313" key="3">
    <source>
        <dbReference type="Proteomes" id="UP001457282"/>
    </source>
</evidence>
<organism evidence="2 3">
    <name type="scientific">Rubus argutus</name>
    <name type="common">Southern blackberry</name>
    <dbReference type="NCBI Taxonomy" id="59490"/>
    <lineage>
        <taxon>Eukaryota</taxon>
        <taxon>Viridiplantae</taxon>
        <taxon>Streptophyta</taxon>
        <taxon>Embryophyta</taxon>
        <taxon>Tracheophyta</taxon>
        <taxon>Spermatophyta</taxon>
        <taxon>Magnoliopsida</taxon>
        <taxon>eudicotyledons</taxon>
        <taxon>Gunneridae</taxon>
        <taxon>Pentapetalae</taxon>
        <taxon>rosids</taxon>
        <taxon>fabids</taxon>
        <taxon>Rosales</taxon>
        <taxon>Rosaceae</taxon>
        <taxon>Rosoideae</taxon>
        <taxon>Rosoideae incertae sedis</taxon>
        <taxon>Rubus</taxon>
    </lineage>
</organism>
<dbReference type="EMBL" id="JBEDUW010000245">
    <property type="protein sequence ID" value="KAK9902984.1"/>
    <property type="molecule type" value="Genomic_DNA"/>
</dbReference>
<dbReference type="Proteomes" id="UP001457282">
    <property type="component" value="Unassembled WGS sequence"/>
</dbReference>
<keyword evidence="3" id="KW-1185">Reference proteome</keyword>
<feature type="region of interest" description="Disordered" evidence="1">
    <location>
        <begin position="70"/>
        <end position="91"/>
    </location>
</feature>
<gene>
    <name evidence="2" type="ORF">M0R45_001375</name>
</gene>
<name>A0AAW1VMD0_RUBAR</name>
<feature type="compositionally biased region" description="Polar residues" evidence="1">
    <location>
        <begin position="81"/>
        <end position="91"/>
    </location>
</feature>
<protein>
    <submittedName>
        <fullName evidence="2">Uncharacterized protein</fullName>
    </submittedName>
</protein>
<evidence type="ECO:0000313" key="2">
    <source>
        <dbReference type="EMBL" id="KAK9902984.1"/>
    </source>
</evidence>
<accession>A0AAW1VMD0</accession>
<sequence>MAFAHHPRYNPSSLPSSQSSFFPYPAMEPAYNVVPSKHLTPPDVKLTILQFYNLPCFLLFKPVPSSFPPPHVAAASPSQPPNSNCSLNTDDAASAIAVQPKPCPDHHI</sequence>
<comment type="caution">
    <text evidence="2">The sequence shown here is derived from an EMBL/GenBank/DDBJ whole genome shotgun (WGS) entry which is preliminary data.</text>
</comment>